<organism evidence="2 3">
    <name type="scientific">Adineta ricciae</name>
    <name type="common">Rotifer</name>
    <dbReference type="NCBI Taxonomy" id="249248"/>
    <lineage>
        <taxon>Eukaryota</taxon>
        <taxon>Metazoa</taxon>
        <taxon>Spiralia</taxon>
        <taxon>Gnathifera</taxon>
        <taxon>Rotifera</taxon>
        <taxon>Eurotatoria</taxon>
        <taxon>Bdelloidea</taxon>
        <taxon>Adinetida</taxon>
        <taxon>Adinetidae</taxon>
        <taxon>Adineta</taxon>
    </lineage>
</organism>
<accession>A0A815V486</accession>
<keyword evidence="1" id="KW-0472">Membrane</keyword>
<gene>
    <name evidence="2" type="ORF">EDS130_LOCUS44470</name>
</gene>
<feature type="transmembrane region" description="Helical" evidence="1">
    <location>
        <begin position="7"/>
        <end position="28"/>
    </location>
</feature>
<comment type="caution">
    <text evidence="2">The sequence shown here is derived from an EMBL/GenBank/DDBJ whole genome shotgun (WGS) entry which is preliminary data.</text>
</comment>
<evidence type="ECO:0000313" key="3">
    <source>
        <dbReference type="Proteomes" id="UP000663852"/>
    </source>
</evidence>
<dbReference type="AlphaFoldDB" id="A0A815V486"/>
<keyword evidence="1" id="KW-1133">Transmembrane helix</keyword>
<evidence type="ECO:0000256" key="1">
    <source>
        <dbReference type="SAM" id="Phobius"/>
    </source>
</evidence>
<protein>
    <submittedName>
        <fullName evidence="2">Uncharacterized protein</fullName>
    </submittedName>
</protein>
<name>A0A815V486_ADIRI</name>
<evidence type="ECO:0000313" key="2">
    <source>
        <dbReference type="EMBL" id="CAF1529669.1"/>
    </source>
</evidence>
<sequence>MVKITRIIIELAVTAIIVGVMVLSFVYFTGRLKQKTFPTEYSTNKIIGTTTIGSTTTVTSTIVQSTYSSALDIASAIYIRPDDLWFGGFYYYQAIEINVITTGMYSISSTSDTLDTQGFLYNGSFNTSFPGHNLILFDDDSGGNKQFILIAHLQKATKYILFITTYLENKIGAFTITASGPAIVTFSAINLSSAESGVVSNYSSSLTTSSQSYNRLEQSSESVNYYQAIEISVSVTGVYTIGIDSSMDTYGYLYNNTFDSVDPNRNLLLFDDDSGGNGQFMLKYALQATQKYILIATTYDEKITGEFSVTSLGPSTILFSSVNSTVIRSEYSSYLAMYSEHFTRPFTEGQYKYFYTIIETHVSMTRTYRIRSSGLVDTFAYLYLGTFDPALPTQNLVFFDNDSGGNRQFMLTCLLQTITKYLLVVTTANQQNTGSFSIIGLGEGPINFAPLNISNSSANVESMYSSSLTNDSHLFCRENTCSEATYYYQAVELNISITGTYILFSSSGMDTVGYLYQDVFNASSVQSNLINFNDDGSIYINQFMLQVVLEAMTKYILVVTTYNEYDTGSFSIVVLGDGTVGFAEVEET</sequence>
<proteinExistence type="predicted"/>
<dbReference type="OrthoDB" id="10062869at2759"/>
<dbReference type="EMBL" id="CAJNOJ010000862">
    <property type="protein sequence ID" value="CAF1529669.1"/>
    <property type="molecule type" value="Genomic_DNA"/>
</dbReference>
<keyword evidence="1" id="KW-0812">Transmembrane</keyword>
<dbReference type="Proteomes" id="UP000663852">
    <property type="component" value="Unassembled WGS sequence"/>
</dbReference>
<reference evidence="2" key="1">
    <citation type="submission" date="2021-02" db="EMBL/GenBank/DDBJ databases">
        <authorList>
            <person name="Nowell W R."/>
        </authorList>
    </citation>
    <scope>NUCLEOTIDE SEQUENCE</scope>
</reference>